<evidence type="ECO:0000256" key="2">
    <source>
        <dbReference type="ARBA" id="ARBA00022670"/>
    </source>
</evidence>
<dbReference type="PROSITE" id="PS51935">
    <property type="entry name" value="NLPC_P60"/>
    <property type="match status" value="1"/>
</dbReference>
<comment type="caution">
    <text evidence="6">The sequence shown here is derived from an EMBL/GenBank/DDBJ whole genome shotgun (WGS) entry which is preliminary data.</text>
</comment>
<proteinExistence type="inferred from homology"/>
<dbReference type="Gene3D" id="3.90.1720.10">
    <property type="entry name" value="endopeptidase domain like (from Nostoc punctiforme)"/>
    <property type="match status" value="1"/>
</dbReference>
<dbReference type="GO" id="GO:0008234">
    <property type="term" value="F:cysteine-type peptidase activity"/>
    <property type="evidence" value="ECO:0007669"/>
    <property type="project" value="UniProtKB-KW"/>
</dbReference>
<evidence type="ECO:0000313" key="7">
    <source>
        <dbReference type="Proteomes" id="UP000264310"/>
    </source>
</evidence>
<evidence type="ECO:0000256" key="3">
    <source>
        <dbReference type="ARBA" id="ARBA00022801"/>
    </source>
</evidence>
<comment type="similarity">
    <text evidence="1">Belongs to the peptidase C40 family.</text>
</comment>
<reference evidence="6 7" key="1">
    <citation type="submission" date="2018-08" db="EMBL/GenBank/DDBJ databases">
        <title>Fulvimarina sp. 85, whole genome shotgun sequence.</title>
        <authorList>
            <person name="Tuo L."/>
        </authorList>
    </citation>
    <scope>NUCLEOTIDE SEQUENCE [LARGE SCALE GENOMIC DNA]</scope>
    <source>
        <strain evidence="6 7">85</strain>
    </source>
</reference>
<dbReference type="EMBL" id="QURL01000001">
    <property type="protein sequence ID" value="RFC66440.1"/>
    <property type="molecule type" value="Genomic_DNA"/>
</dbReference>
<sequence>MKWHEPLLTAVFREGGRTLPHVDCYGLHRAILMTVAGIEDVPEWGEGYSVADARRVGALFEEGAARRPWIAVTEEREFDAILLRRRGRLPLHVGTVVRPGIMLHITSQHSPRLEDYRSPEWRSRVLGFFRHEALA</sequence>
<keyword evidence="2" id="KW-0645">Protease</keyword>
<evidence type="ECO:0000313" key="6">
    <source>
        <dbReference type="EMBL" id="RFC66440.1"/>
    </source>
</evidence>
<evidence type="ECO:0000259" key="5">
    <source>
        <dbReference type="PROSITE" id="PS51935"/>
    </source>
</evidence>
<dbReference type="Proteomes" id="UP000264310">
    <property type="component" value="Unassembled WGS sequence"/>
</dbReference>
<dbReference type="GO" id="GO:0006508">
    <property type="term" value="P:proteolysis"/>
    <property type="evidence" value="ECO:0007669"/>
    <property type="project" value="UniProtKB-KW"/>
</dbReference>
<dbReference type="AlphaFoldDB" id="A0A371XB52"/>
<accession>A0A371XB52</accession>
<evidence type="ECO:0000256" key="1">
    <source>
        <dbReference type="ARBA" id="ARBA00007074"/>
    </source>
</evidence>
<keyword evidence="3" id="KW-0378">Hydrolase</keyword>
<gene>
    <name evidence="6" type="ORF">DYI37_03075</name>
</gene>
<dbReference type="InterPro" id="IPR038765">
    <property type="entry name" value="Papain-like_cys_pep_sf"/>
</dbReference>
<organism evidence="6 7">
    <name type="scientific">Fulvimarina endophytica</name>
    <dbReference type="NCBI Taxonomy" id="2293836"/>
    <lineage>
        <taxon>Bacteria</taxon>
        <taxon>Pseudomonadati</taxon>
        <taxon>Pseudomonadota</taxon>
        <taxon>Alphaproteobacteria</taxon>
        <taxon>Hyphomicrobiales</taxon>
        <taxon>Aurantimonadaceae</taxon>
        <taxon>Fulvimarina</taxon>
    </lineage>
</organism>
<name>A0A371XB52_9HYPH</name>
<dbReference type="InterPro" id="IPR000064">
    <property type="entry name" value="NLP_P60_dom"/>
</dbReference>
<dbReference type="RefSeq" id="WP_116681693.1">
    <property type="nucleotide sequence ID" value="NZ_QURL01000001.1"/>
</dbReference>
<keyword evidence="7" id="KW-1185">Reference proteome</keyword>
<dbReference type="SUPFAM" id="SSF54001">
    <property type="entry name" value="Cysteine proteinases"/>
    <property type="match status" value="1"/>
</dbReference>
<evidence type="ECO:0000256" key="4">
    <source>
        <dbReference type="ARBA" id="ARBA00022807"/>
    </source>
</evidence>
<dbReference type="OrthoDB" id="6058745at2"/>
<keyword evidence="4" id="KW-0788">Thiol protease</keyword>
<protein>
    <recommendedName>
        <fullName evidence="5">NlpC/P60 domain-containing protein</fullName>
    </recommendedName>
</protein>
<feature type="domain" description="NlpC/P60" evidence="5">
    <location>
        <begin position="1"/>
        <end position="132"/>
    </location>
</feature>